<keyword evidence="3" id="KW-1003">Cell membrane</keyword>
<dbReference type="PANTHER" id="PTHR35011">
    <property type="entry name" value="2,3-DIKETO-L-GULONATE TRAP TRANSPORTER SMALL PERMEASE PROTEIN YIAM"/>
    <property type="match status" value="1"/>
</dbReference>
<dbReference type="GO" id="GO:0005886">
    <property type="term" value="C:plasma membrane"/>
    <property type="evidence" value="ECO:0007669"/>
    <property type="project" value="UniProtKB-SubCell"/>
</dbReference>
<sequence>MIQKLIDLFFRFLALLMILALAGMALMVFVNVVLRYGMNSGIAISDEMSRYFFVWLTFIGAVVAHRENLHMGVETVVSRFGRKGRVVLMGISNLVILGVSAILFLGTWQQLPINASMVAPVSGLSMGWVYGIGLFTGAGIFLISLERLFRILTGRITEEEISAFAGEHMSIEQLSERA</sequence>
<evidence type="ECO:0000256" key="2">
    <source>
        <dbReference type="ARBA" id="ARBA00022448"/>
    </source>
</evidence>
<evidence type="ECO:0000256" key="9">
    <source>
        <dbReference type="RuleBase" id="RU369079"/>
    </source>
</evidence>
<keyword evidence="7 9" id="KW-0472">Membrane</keyword>
<organism evidence="11 12">
    <name type="scientific">Ochrobactrum quorumnocens</name>
    <dbReference type="NCBI Taxonomy" id="271865"/>
    <lineage>
        <taxon>Bacteria</taxon>
        <taxon>Pseudomonadati</taxon>
        <taxon>Pseudomonadota</taxon>
        <taxon>Alphaproteobacteria</taxon>
        <taxon>Hyphomicrobiales</taxon>
        <taxon>Brucellaceae</taxon>
        <taxon>Brucella/Ochrobactrum group</taxon>
        <taxon>Ochrobactrum</taxon>
    </lineage>
</organism>
<keyword evidence="5 9" id="KW-0812">Transmembrane</keyword>
<evidence type="ECO:0000313" key="12">
    <source>
        <dbReference type="Proteomes" id="UP000215256"/>
    </source>
</evidence>
<evidence type="ECO:0000256" key="5">
    <source>
        <dbReference type="ARBA" id="ARBA00022692"/>
    </source>
</evidence>
<comment type="similarity">
    <text evidence="8 9">Belongs to the TRAP transporter small permease family.</text>
</comment>
<evidence type="ECO:0000256" key="3">
    <source>
        <dbReference type="ARBA" id="ARBA00022475"/>
    </source>
</evidence>
<dbReference type="KEGG" id="och:CES85_4385"/>
<dbReference type="AlphaFoldDB" id="A0A248UA82"/>
<comment type="function">
    <text evidence="9">Part of the tripartite ATP-independent periplasmic (TRAP) transport system.</text>
</comment>
<dbReference type="EMBL" id="CP022603">
    <property type="protein sequence ID" value="ASV83604.1"/>
    <property type="molecule type" value="Genomic_DNA"/>
</dbReference>
<evidence type="ECO:0000256" key="1">
    <source>
        <dbReference type="ARBA" id="ARBA00004429"/>
    </source>
</evidence>
<keyword evidence="6 9" id="KW-1133">Transmembrane helix</keyword>
<accession>A0A248UA82</accession>
<dbReference type="GO" id="GO:0015740">
    <property type="term" value="P:C4-dicarboxylate transport"/>
    <property type="evidence" value="ECO:0007669"/>
    <property type="project" value="TreeGrafter"/>
</dbReference>
<protein>
    <recommendedName>
        <fullName evidence="9">TRAP transporter small permease protein</fullName>
    </recommendedName>
</protein>
<evidence type="ECO:0000256" key="7">
    <source>
        <dbReference type="ARBA" id="ARBA00023136"/>
    </source>
</evidence>
<name>A0A248UA82_9HYPH</name>
<gene>
    <name evidence="11" type="ORF">CES85_4385</name>
</gene>
<dbReference type="PANTHER" id="PTHR35011:SF2">
    <property type="entry name" value="2,3-DIKETO-L-GULONATE TRAP TRANSPORTER SMALL PERMEASE PROTEIN YIAM"/>
    <property type="match status" value="1"/>
</dbReference>
<feature type="domain" description="Tripartite ATP-independent periplasmic transporters DctQ component" evidence="10">
    <location>
        <begin position="24"/>
        <end position="153"/>
    </location>
</feature>
<evidence type="ECO:0000256" key="6">
    <source>
        <dbReference type="ARBA" id="ARBA00022989"/>
    </source>
</evidence>
<keyword evidence="4 9" id="KW-0997">Cell inner membrane</keyword>
<feature type="transmembrane region" description="Helical" evidence="9">
    <location>
        <begin position="128"/>
        <end position="145"/>
    </location>
</feature>
<feature type="transmembrane region" description="Helical" evidence="9">
    <location>
        <begin position="12"/>
        <end position="36"/>
    </location>
</feature>
<dbReference type="GO" id="GO:0022857">
    <property type="term" value="F:transmembrane transporter activity"/>
    <property type="evidence" value="ECO:0007669"/>
    <property type="project" value="UniProtKB-UniRule"/>
</dbReference>
<dbReference type="InterPro" id="IPR055348">
    <property type="entry name" value="DctQ"/>
</dbReference>
<evidence type="ECO:0000256" key="8">
    <source>
        <dbReference type="ARBA" id="ARBA00038436"/>
    </source>
</evidence>
<evidence type="ECO:0000256" key="4">
    <source>
        <dbReference type="ARBA" id="ARBA00022519"/>
    </source>
</evidence>
<evidence type="ECO:0000259" key="10">
    <source>
        <dbReference type="Pfam" id="PF04290"/>
    </source>
</evidence>
<proteinExistence type="inferred from homology"/>
<comment type="subcellular location">
    <subcellularLocation>
        <location evidence="1 9">Cell inner membrane</location>
        <topology evidence="1 9">Multi-pass membrane protein</topology>
    </subcellularLocation>
</comment>
<keyword evidence="2 9" id="KW-0813">Transport</keyword>
<feature type="transmembrane region" description="Helical" evidence="9">
    <location>
        <begin position="86"/>
        <end position="108"/>
    </location>
</feature>
<dbReference type="Proteomes" id="UP000215256">
    <property type="component" value="Chromosome 2"/>
</dbReference>
<reference evidence="11 12" key="1">
    <citation type="submission" date="2017-07" db="EMBL/GenBank/DDBJ databases">
        <title>Phylogenetic study on the rhizospheric bacterium Ochrobactrum sp. A44.</title>
        <authorList>
            <person name="Krzyzanowska D.M."/>
            <person name="Ossowicki A."/>
            <person name="Rajewska M."/>
            <person name="Maciag T."/>
            <person name="Kaczynski Z."/>
            <person name="Czerwicka M."/>
            <person name="Jafra S."/>
        </authorList>
    </citation>
    <scope>NUCLEOTIDE SEQUENCE [LARGE SCALE GENOMIC DNA]</scope>
    <source>
        <strain evidence="11 12">A44</strain>
    </source>
</reference>
<dbReference type="InterPro" id="IPR007387">
    <property type="entry name" value="TRAP_DctQ"/>
</dbReference>
<evidence type="ECO:0000313" key="11">
    <source>
        <dbReference type="EMBL" id="ASV83604.1"/>
    </source>
</evidence>
<dbReference type="Pfam" id="PF04290">
    <property type="entry name" value="DctQ"/>
    <property type="match status" value="1"/>
</dbReference>
<feature type="transmembrane region" description="Helical" evidence="9">
    <location>
        <begin position="48"/>
        <end position="65"/>
    </location>
</feature>
<comment type="subunit">
    <text evidence="9">The complex comprises the extracytoplasmic solute receptor protein and the two transmembrane proteins.</text>
</comment>